<gene>
    <name evidence="4" type="ORF">AWB64_06084</name>
</gene>
<reference evidence="4 5" key="1">
    <citation type="submission" date="2016-01" db="EMBL/GenBank/DDBJ databases">
        <authorList>
            <person name="Oliw E.H."/>
        </authorList>
    </citation>
    <scope>NUCLEOTIDE SEQUENCE [LARGE SCALE GENOMIC DNA]</scope>
    <source>
        <strain evidence="4">LMG 22029</strain>
    </source>
</reference>
<keyword evidence="2" id="KW-0378">Hydrolase</keyword>
<evidence type="ECO:0000313" key="5">
    <source>
        <dbReference type="Proteomes" id="UP000054893"/>
    </source>
</evidence>
<dbReference type="CDD" id="cd00607">
    <property type="entry name" value="RNase_Sa"/>
    <property type="match status" value="1"/>
</dbReference>
<evidence type="ECO:0000313" key="4">
    <source>
        <dbReference type="EMBL" id="SAL55170.1"/>
    </source>
</evidence>
<dbReference type="Gene3D" id="3.10.450.30">
    <property type="entry name" value="Microbial ribonucleases"/>
    <property type="match status" value="1"/>
</dbReference>
<feature type="compositionally biased region" description="Basic and acidic residues" evidence="3">
    <location>
        <begin position="52"/>
        <end position="66"/>
    </location>
</feature>
<dbReference type="InterPro" id="IPR000026">
    <property type="entry name" value="N1-like"/>
</dbReference>
<organism evidence="4 5">
    <name type="scientific">Caballeronia sordidicola</name>
    <name type="common">Burkholderia sordidicola</name>
    <dbReference type="NCBI Taxonomy" id="196367"/>
    <lineage>
        <taxon>Bacteria</taxon>
        <taxon>Pseudomonadati</taxon>
        <taxon>Pseudomonadota</taxon>
        <taxon>Betaproteobacteria</taxon>
        <taxon>Burkholderiales</taxon>
        <taxon>Burkholderiaceae</taxon>
        <taxon>Caballeronia</taxon>
    </lineage>
</organism>
<dbReference type="Pfam" id="PF00545">
    <property type="entry name" value="Ribonuclease"/>
    <property type="match status" value="1"/>
</dbReference>
<dbReference type="PROSITE" id="PS51257">
    <property type="entry name" value="PROKAR_LIPOPROTEIN"/>
    <property type="match status" value="1"/>
</dbReference>
<keyword evidence="1" id="KW-0540">Nuclease</keyword>
<protein>
    <submittedName>
        <fullName evidence="4">Guanine-specific ribonuclease N1 and T1</fullName>
    </submittedName>
</protein>
<dbReference type="Proteomes" id="UP000054893">
    <property type="component" value="Unassembled WGS sequence"/>
</dbReference>
<feature type="region of interest" description="Disordered" evidence="3">
    <location>
        <begin position="25"/>
        <end position="79"/>
    </location>
</feature>
<evidence type="ECO:0000256" key="1">
    <source>
        <dbReference type="ARBA" id="ARBA00022722"/>
    </source>
</evidence>
<evidence type="ECO:0000256" key="2">
    <source>
        <dbReference type="ARBA" id="ARBA00022801"/>
    </source>
</evidence>
<name>A0A158IGN0_CABSO</name>
<dbReference type="GO" id="GO:0003723">
    <property type="term" value="F:RNA binding"/>
    <property type="evidence" value="ECO:0007669"/>
    <property type="project" value="InterPro"/>
</dbReference>
<dbReference type="GO" id="GO:0004521">
    <property type="term" value="F:RNA endonuclease activity"/>
    <property type="evidence" value="ECO:0007669"/>
    <property type="project" value="InterPro"/>
</dbReference>
<dbReference type="SUPFAM" id="SSF53933">
    <property type="entry name" value="Microbial ribonucleases"/>
    <property type="match status" value="1"/>
</dbReference>
<dbReference type="EMBL" id="FCOC02000037">
    <property type="protein sequence ID" value="SAL55170.1"/>
    <property type="molecule type" value="Genomic_DNA"/>
</dbReference>
<dbReference type="AlphaFoldDB" id="A0A158IGN0"/>
<dbReference type="RefSeq" id="WP_060859028.1">
    <property type="nucleotide sequence ID" value="NZ_FCOC02000037.1"/>
</dbReference>
<sequence>MGLVKRAWVCGFVTALLVVLSGCGKSAPDSQSPGRDKPATASQAQSPLALQDKNRPPGDPRADTSRDAASAGLESSRTTVDAAQLPKQAIVTLRRIEAGGPFPFEKDGIVFGNRERMLPPHPRGYYHEYTVPTPRARDRGARRIVCGGPRRQIDNCFYTDDHYVSFKRIAGLTSG</sequence>
<evidence type="ECO:0000256" key="3">
    <source>
        <dbReference type="SAM" id="MobiDB-lite"/>
    </source>
</evidence>
<dbReference type="GO" id="GO:0016787">
    <property type="term" value="F:hydrolase activity"/>
    <property type="evidence" value="ECO:0007669"/>
    <property type="project" value="UniProtKB-KW"/>
</dbReference>
<accession>A0A158IGN0</accession>
<proteinExistence type="predicted"/>
<dbReference type="InterPro" id="IPR016191">
    <property type="entry name" value="Ribonuclease/ribotoxin"/>
</dbReference>